<dbReference type="Proteomes" id="UP000051530">
    <property type="component" value="Unassembled WGS sequence"/>
</dbReference>
<organism evidence="1 2">
    <name type="scientific">Pseudoloma neurophilia</name>
    <dbReference type="NCBI Taxonomy" id="146866"/>
    <lineage>
        <taxon>Eukaryota</taxon>
        <taxon>Fungi</taxon>
        <taxon>Fungi incertae sedis</taxon>
        <taxon>Microsporidia</taxon>
        <taxon>Pseudoloma</taxon>
    </lineage>
</organism>
<comment type="caution">
    <text evidence="1">The sequence shown here is derived from an EMBL/GenBank/DDBJ whole genome shotgun (WGS) entry which is preliminary data.</text>
</comment>
<feature type="non-terminal residue" evidence="1">
    <location>
        <position position="1"/>
    </location>
</feature>
<proteinExistence type="predicted"/>
<reference evidence="1 2" key="1">
    <citation type="submission" date="2015-07" db="EMBL/GenBank/DDBJ databases">
        <title>The genome of Pseudoloma neurophilia, a relevant intracellular parasite of the zebrafish.</title>
        <authorList>
            <person name="Ndikumana S."/>
            <person name="Pelin A."/>
            <person name="Sanders J."/>
            <person name="Corradi N."/>
        </authorList>
    </citation>
    <scope>NUCLEOTIDE SEQUENCE [LARGE SCALE GENOMIC DNA]</scope>
    <source>
        <strain evidence="1 2">MK1</strain>
    </source>
</reference>
<sequence>NNSFFPLSPNIYLLKHYTQKQMPFKTLHQKTDTTQKHRHYTKTQTLYTQNKHK</sequence>
<evidence type="ECO:0000313" key="2">
    <source>
        <dbReference type="Proteomes" id="UP000051530"/>
    </source>
</evidence>
<name>A0A0R0LZN8_9MICR</name>
<dbReference type="EMBL" id="LGUB01001121">
    <property type="protein sequence ID" value="KRH92199.1"/>
    <property type="molecule type" value="Genomic_DNA"/>
</dbReference>
<accession>A0A0R0LZN8</accession>
<gene>
    <name evidence="1" type="ORF">M153_99330001</name>
</gene>
<dbReference type="VEuPathDB" id="MicrosporidiaDB:M153_99330001"/>
<evidence type="ECO:0000313" key="1">
    <source>
        <dbReference type="EMBL" id="KRH92199.1"/>
    </source>
</evidence>
<dbReference type="AlphaFoldDB" id="A0A0R0LZN8"/>
<protein>
    <submittedName>
        <fullName evidence="1">Uncharacterized protein</fullName>
    </submittedName>
</protein>
<keyword evidence="2" id="KW-1185">Reference proteome</keyword>